<proteinExistence type="predicted"/>
<protein>
    <recommendedName>
        <fullName evidence="3">Glycosyl transferase family 1 domain-containing protein</fullName>
    </recommendedName>
</protein>
<comment type="caution">
    <text evidence="1">The sequence shown here is derived from an EMBL/GenBank/DDBJ whole genome shotgun (WGS) entry which is preliminary data.</text>
</comment>
<dbReference type="AlphaFoldDB" id="A0A7Y5ZC05"/>
<dbReference type="RefSeq" id="WP_217505917.1">
    <property type="nucleotide sequence ID" value="NZ_JABFMR010000087.1"/>
</dbReference>
<evidence type="ECO:0008006" key="3">
    <source>
        <dbReference type="Google" id="ProtNLM"/>
    </source>
</evidence>
<name>A0A7Y5ZC05_9PSED</name>
<evidence type="ECO:0000313" key="1">
    <source>
        <dbReference type="EMBL" id="NUT90382.1"/>
    </source>
</evidence>
<sequence>MDKGTIIYLGGFELPDKNAAAHRVVANAKIFCELGYKVCFIGISNVVSDKKIKKEVFFGFDSWSIPYPQNRIDWLKYISGPSALFELLKEQLRLNKVVG</sequence>
<organism evidence="1 2">
    <name type="scientific">Pseudomonas corrugata</name>
    <dbReference type="NCBI Taxonomy" id="47879"/>
    <lineage>
        <taxon>Bacteria</taxon>
        <taxon>Pseudomonadati</taxon>
        <taxon>Pseudomonadota</taxon>
        <taxon>Gammaproteobacteria</taxon>
        <taxon>Pseudomonadales</taxon>
        <taxon>Pseudomonadaceae</taxon>
        <taxon>Pseudomonas</taxon>
    </lineage>
</organism>
<dbReference type="EMBL" id="JABFMR010000087">
    <property type="protein sequence ID" value="NUT90382.1"/>
    <property type="molecule type" value="Genomic_DNA"/>
</dbReference>
<accession>A0A7Y5ZC05</accession>
<gene>
    <name evidence="1" type="ORF">HNO91_28520</name>
</gene>
<dbReference type="Proteomes" id="UP000536720">
    <property type="component" value="Unassembled WGS sequence"/>
</dbReference>
<evidence type="ECO:0000313" key="2">
    <source>
        <dbReference type="Proteomes" id="UP000536720"/>
    </source>
</evidence>
<reference evidence="1 2" key="1">
    <citation type="journal article" date="2020" name="Front. Plant Sci.">
        <title>Isolation of Rhizosphere Bacteria That Improve Quality and Water Stress Tolerance in Greenhouse Ornamentals.</title>
        <authorList>
            <person name="Nordstedt N.P."/>
            <person name="Jones M.L."/>
        </authorList>
    </citation>
    <scope>NUCLEOTIDE SEQUENCE [LARGE SCALE GENOMIC DNA]</scope>
    <source>
        <strain evidence="1 2">C7D2</strain>
    </source>
</reference>
<feature type="non-terminal residue" evidence="1">
    <location>
        <position position="99"/>
    </location>
</feature>